<keyword evidence="2" id="KW-1185">Reference proteome</keyword>
<reference evidence="1" key="2">
    <citation type="journal article" date="2022" name="New Phytol.">
        <title>Evolutionary transition to the ectomycorrhizal habit in the genomes of a hyperdiverse lineage of mushroom-forming fungi.</title>
        <authorList>
            <person name="Looney B."/>
            <person name="Miyauchi S."/>
            <person name="Morin E."/>
            <person name="Drula E."/>
            <person name="Courty P.E."/>
            <person name="Kohler A."/>
            <person name="Kuo A."/>
            <person name="LaButti K."/>
            <person name="Pangilinan J."/>
            <person name="Lipzen A."/>
            <person name="Riley R."/>
            <person name="Andreopoulos W."/>
            <person name="He G."/>
            <person name="Johnson J."/>
            <person name="Nolan M."/>
            <person name="Tritt A."/>
            <person name="Barry K.W."/>
            <person name="Grigoriev I.V."/>
            <person name="Nagy L.G."/>
            <person name="Hibbett D."/>
            <person name="Henrissat B."/>
            <person name="Matheny P.B."/>
            <person name="Labbe J."/>
            <person name="Martin F.M."/>
        </authorList>
    </citation>
    <scope>NUCLEOTIDE SEQUENCE</scope>
    <source>
        <strain evidence="1">EC-137</strain>
    </source>
</reference>
<organism evidence="1 2">
    <name type="scientific">Vararia minispora EC-137</name>
    <dbReference type="NCBI Taxonomy" id="1314806"/>
    <lineage>
        <taxon>Eukaryota</taxon>
        <taxon>Fungi</taxon>
        <taxon>Dikarya</taxon>
        <taxon>Basidiomycota</taxon>
        <taxon>Agaricomycotina</taxon>
        <taxon>Agaricomycetes</taxon>
        <taxon>Russulales</taxon>
        <taxon>Lachnocladiaceae</taxon>
        <taxon>Vararia</taxon>
    </lineage>
</organism>
<dbReference type="EMBL" id="MU273493">
    <property type="protein sequence ID" value="KAI0034890.1"/>
    <property type="molecule type" value="Genomic_DNA"/>
</dbReference>
<comment type="caution">
    <text evidence="1">The sequence shown here is derived from an EMBL/GenBank/DDBJ whole genome shotgun (WGS) entry which is preliminary data.</text>
</comment>
<accession>A0ACB8QTK8</accession>
<gene>
    <name evidence="1" type="ORF">K488DRAFT_83617</name>
</gene>
<proteinExistence type="predicted"/>
<sequence>MLPQSSVFGVFGSGDVIILSDGVRRILVQVPQTFDDLVNTAKVMFKLEDDDLLFETDDLNVCRGGAVEIHSSSWESVRSVIGTLTITRHNQRENAGPSARRSLAPISVPQLPSASIPDVKPLSVPRTFSSRPLLNRAISPPLDTDAGEDGLYPPSSLDDEDLYDENDEVAEPQPSPSKGKGKGRARKQVLSSDEEEEGELWHSSSLRPSGSKAKPLSSRVGSYASPMAPASPTGKVRGTPCDVMDMFSPNVKKAVVRQTPVPDDTEEEEENDENVAPPTLRLVGSSKSSATSISKSINPEVRSVKKTPHKSGNYIPDDEVSPSPRPKVSGTTPGLKHAPAHSSFLRESVTDFDDKPTLEPLPSLRETAPLPEEKILIVIKHPESGNESKFKIKGKHLVQRVLTSACNAFQLDVSRAHLVLVEDIDGIEMTTECRRDQTMVKAGVKNESQLKIVLLDEDDEETDD</sequence>
<dbReference type="Proteomes" id="UP000814128">
    <property type="component" value="Unassembled WGS sequence"/>
</dbReference>
<protein>
    <submittedName>
        <fullName evidence="1">Uncharacterized protein</fullName>
    </submittedName>
</protein>
<evidence type="ECO:0000313" key="1">
    <source>
        <dbReference type="EMBL" id="KAI0034890.1"/>
    </source>
</evidence>
<reference evidence="1" key="1">
    <citation type="submission" date="2021-02" db="EMBL/GenBank/DDBJ databases">
        <authorList>
            <consortium name="DOE Joint Genome Institute"/>
            <person name="Ahrendt S."/>
            <person name="Looney B.P."/>
            <person name="Miyauchi S."/>
            <person name="Morin E."/>
            <person name="Drula E."/>
            <person name="Courty P.E."/>
            <person name="Chicoki N."/>
            <person name="Fauchery L."/>
            <person name="Kohler A."/>
            <person name="Kuo A."/>
            <person name="Labutti K."/>
            <person name="Pangilinan J."/>
            <person name="Lipzen A."/>
            <person name="Riley R."/>
            <person name="Andreopoulos W."/>
            <person name="He G."/>
            <person name="Johnson J."/>
            <person name="Barry K.W."/>
            <person name="Grigoriev I.V."/>
            <person name="Nagy L."/>
            <person name="Hibbett D."/>
            <person name="Henrissat B."/>
            <person name="Matheny P.B."/>
            <person name="Labbe J."/>
            <person name="Martin F."/>
        </authorList>
    </citation>
    <scope>NUCLEOTIDE SEQUENCE</scope>
    <source>
        <strain evidence="1">EC-137</strain>
    </source>
</reference>
<name>A0ACB8QTK8_9AGAM</name>
<evidence type="ECO:0000313" key="2">
    <source>
        <dbReference type="Proteomes" id="UP000814128"/>
    </source>
</evidence>